<dbReference type="CDD" id="cd00056">
    <property type="entry name" value="ENDO3c"/>
    <property type="match status" value="1"/>
</dbReference>
<evidence type="ECO:0000256" key="2">
    <source>
        <dbReference type="ARBA" id="ARBA00022763"/>
    </source>
</evidence>
<protein>
    <submittedName>
        <fullName evidence="5">3-methyladenine DNA glycosylase</fullName>
    </submittedName>
</protein>
<dbReference type="AlphaFoldDB" id="A0A830F1U7"/>
<dbReference type="SMART" id="SM00478">
    <property type="entry name" value="ENDO3c"/>
    <property type="match status" value="1"/>
</dbReference>
<dbReference type="GO" id="GO:0032131">
    <property type="term" value="F:alkylated DNA binding"/>
    <property type="evidence" value="ECO:0007669"/>
    <property type="project" value="TreeGrafter"/>
</dbReference>
<reference evidence="5" key="1">
    <citation type="journal article" date="2014" name="Int. J. Syst. Evol. Microbiol.">
        <title>Complete genome sequence of Corynebacterium casei LMG S-19264T (=DSM 44701T), isolated from a smear-ripened cheese.</title>
        <authorList>
            <consortium name="US DOE Joint Genome Institute (JGI-PGF)"/>
            <person name="Walter F."/>
            <person name="Albersmeier A."/>
            <person name="Kalinowski J."/>
            <person name="Ruckert C."/>
        </authorList>
    </citation>
    <scope>NUCLEOTIDE SEQUENCE</scope>
    <source>
        <strain evidence="5">JCM 19596</strain>
    </source>
</reference>
<dbReference type="GO" id="GO:0006285">
    <property type="term" value="P:base-excision repair, AP site formation"/>
    <property type="evidence" value="ECO:0007669"/>
    <property type="project" value="TreeGrafter"/>
</dbReference>
<keyword evidence="3" id="KW-0234">DNA repair</keyword>
<dbReference type="PANTHER" id="PTHR43003:SF5">
    <property type="entry name" value="DNA-3-METHYLADENINE GLYCOSYLASE"/>
    <property type="match status" value="1"/>
</dbReference>
<organism evidence="5 6">
    <name type="scientific">Halocalculus aciditolerans</name>
    <dbReference type="NCBI Taxonomy" id="1383812"/>
    <lineage>
        <taxon>Archaea</taxon>
        <taxon>Methanobacteriati</taxon>
        <taxon>Methanobacteriota</taxon>
        <taxon>Stenosarchaea group</taxon>
        <taxon>Halobacteria</taxon>
        <taxon>Halobacteriales</taxon>
        <taxon>Halobacteriaceae</taxon>
        <taxon>Halocalculus</taxon>
    </lineage>
</organism>
<keyword evidence="2" id="KW-0227">DNA damage</keyword>
<keyword evidence="6" id="KW-1185">Reference proteome</keyword>
<sequence length="195" mass="21504">MTDTDDDARDARAVLTRDPAMADLVAEHGPLTLEPADDPFERLVVAVVNQQLSTQSAAAIRDRLFDAVDVTPDGIRNADDDTLRDCGLSAQKIRYVRNIADHFPDGIDTATYADATDDDVRADLTQITGVGDWTADMFLIFCLGRPDVFPVGDLGIRNAMTAVYGIEDRAAMVEKAEEWSPYRSHAARYLWRAVD</sequence>
<dbReference type="GO" id="GO:0032993">
    <property type="term" value="C:protein-DNA complex"/>
    <property type="evidence" value="ECO:0007669"/>
    <property type="project" value="TreeGrafter"/>
</dbReference>
<evidence type="ECO:0000313" key="6">
    <source>
        <dbReference type="Proteomes" id="UP000607197"/>
    </source>
</evidence>
<dbReference type="GO" id="GO:0043916">
    <property type="term" value="F:DNA-7-methylguanine glycosylase activity"/>
    <property type="evidence" value="ECO:0007669"/>
    <property type="project" value="TreeGrafter"/>
</dbReference>
<dbReference type="Proteomes" id="UP000607197">
    <property type="component" value="Unassembled WGS sequence"/>
</dbReference>
<proteinExistence type="inferred from homology"/>
<dbReference type="InterPro" id="IPR003265">
    <property type="entry name" value="HhH-GPD_domain"/>
</dbReference>
<evidence type="ECO:0000313" key="5">
    <source>
        <dbReference type="EMBL" id="GGL53620.1"/>
    </source>
</evidence>
<dbReference type="FunFam" id="1.10.340.30:FF:000004">
    <property type="entry name" value="DNA-3-methyladenine glycosylase II"/>
    <property type="match status" value="1"/>
</dbReference>
<dbReference type="SUPFAM" id="SSF48150">
    <property type="entry name" value="DNA-glycosylase"/>
    <property type="match status" value="1"/>
</dbReference>
<name>A0A830F1U7_9EURY</name>
<dbReference type="Pfam" id="PF00730">
    <property type="entry name" value="HhH-GPD"/>
    <property type="match status" value="1"/>
</dbReference>
<dbReference type="RefSeq" id="WP_188976407.1">
    <property type="nucleotide sequence ID" value="NZ_BMPG01000001.1"/>
</dbReference>
<accession>A0A830F1U7</accession>
<gene>
    <name evidence="5" type="ORF">GCM10009039_09780</name>
</gene>
<dbReference type="GO" id="GO:0008725">
    <property type="term" value="F:DNA-3-methyladenine glycosylase activity"/>
    <property type="evidence" value="ECO:0007669"/>
    <property type="project" value="TreeGrafter"/>
</dbReference>
<evidence type="ECO:0000256" key="1">
    <source>
        <dbReference type="ARBA" id="ARBA00010817"/>
    </source>
</evidence>
<dbReference type="Gene3D" id="1.10.340.30">
    <property type="entry name" value="Hypothetical protein, domain 2"/>
    <property type="match status" value="1"/>
</dbReference>
<dbReference type="OrthoDB" id="8200at2157"/>
<dbReference type="InterPro" id="IPR051912">
    <property type="entry name" value="Alkylbase_DNA_Glycosylase/TA"/>
</dbReference>
<dbReference type="InterPro" id="IPR011257">
    <property type="entry name" value="DNA_glycosylase"/>
</dbReference>
<evidence type="ECO:0000256" key="3">
    <source>
        <dbReference type="ARBA" id="ARBA00023204"/>
    </source>
</evidence>
<dbReference type="EMBL" id="BMPG01000001">
    <property type="protein sequence ID" value="GGL53620.1"/>
    <property type="molecule type" value="Genomic_DNA"/>
</dbReference>
<dbReference type="Gene3D" id="1.10.1670.40">
    <property type="match status" value="1"/>
</dbReference>
<evidence type="ECO:0000259" key="4">
    <source>
        <dbReference type="SMART" id="SM00478"/>
    </source>
</evidence>
<dbReference type="GO" id="GO:0006307">
    <property type="term" value="P:DNA alkylation repair"/>
    <property type="evidence" value="ECO:0007669"/>
    <property type="project" value="TreeGrafter"/>
</dbReference>
<comment type="similarity">
    <text evidence="1">Belongs to the alkylbase DNA glycosidase AlkA family.</text>
</comment>
<feature type="domain" description="HhH-GPD" evidence="4">
    <location>
        <begin position="48"/>
        <end position="195"/>
    </location>
</feature>
<reference evidence="5" key="2">
    <citation type="submission" date="2020-09" db="EMBL/GenBank/DDBJ databases">
        <authorList>
            <person name="Sun Q."/>
            <person name="Ohkuma M."/>
        </authorList>
    </citation>
    <scope>NUCLEOTIDE SEQUENCE</scope>
    <source>
        <strain evidence="5">JCM 19596</strain>
    </source>
</reference>
<dbReference type="PANTHER" id="PTHR43003">
    <property type="entry name" value="DNA-3-METHYLADENINE GLYCOSYLASE"/>
    <property type="match status" value="1"/>
</dbReference>
<comment type="caution">
    <text evidence="5">The sequence shown here is derived from an EMBL/GenBank/DDBJ whole genome shotgun (WGS) entry which is preliminary data.</text>
</comment>